<dbReference type="AlphaFoldDB" id="A0AA88VTG6"/>
<evidence type="ECO:0000259" key="1">
    <source>
        <dbReference type="Pfam" id="PF16363"/>
    </source>
</evidence>
<dbReference type="Proteomes" id="UP001188597">
    <property type="component" value="Unassembled WGS sequence"/>
</dbReference>
<dbReference type="SUPFAM" id="SSF51735">
    <property type="entry name" value="NAD(P)-binding Rossmann-fold domains"/>
    <property type="match status" value="1"/>
</dbReference>
<proteinExistence type="predicted"/>
<accession>A0AA88VTG6</accession>
<name>A0AA88VTG6_9ASTE</name>
<dbReference type="Gene3D" id="3.90.25.10">
    <property type="entry name" value="UDP-galactose 4-epimerase, domain 1"/>
    <property type="match status" value="1"/>
</dbReference>
<sequence length="225" mass="25394">MLVLTYGRSYGLPVITTRGNNVYGPNQYPEKLIPKSIPLAMKGEPLPIHGDGSNVRSYLYCEDVAEAFELILHRGEVGEVYNIGTQEERKVIDVAKDICKLFAMDPKTSIKFVENRPYNDQRYFLNNHKLKNLGWSQRTTWQEGLKKTTEWCTSNAGWWGDVSGALLPHPGQLMMAFGGVEKQIYSSQYFESGSSQHSQTPKQTQTCLLGTIHKNNKATDNAYPN</sequence>
<dbReference type="EMBL" id="JAVXUP010001207">
    <property type="protein sequence ID" value="KAK3014620.1"/>
    <property type="molecule type" value="Genomic_DNA"/>
</dbReference>
<evidence type="ECO:0000313" key="2">
    <source>
        <dbReference type="EMBL" id="KAK3014620.1"/>
    </source>
</evidence>
<comment type="caution">
    <text evidence="2">The sequence shown here is derived from an EMBL/GenBank/DDBJ whole genome shotgun (WGS) entry which is preliminary data.</text>
</comment>
<dbReference type="Gene3D" id="3.40.50.720">
    <property type="entry name" value="NAD(P)-binding Rossmann-like Domain"/>
    <property type="match status" value="1"/>
</dbReference>
<gene>
    <name evidence="2" type="ORF">RJ639_009119</name>
</gene>
<evidence type="ECO:0000313" key="3">
    <source>
        <dbReference type="Proteomes" id="UP001188597"/>
    </source>
</evidence>
<protein>
    <recommendedName>
        <fullName evidence="1">NAD(P)-binding domain-containing protein</fullName>
    </recommendedName>
</protein>
<keyword evidence="3" id="KW-1185">Reference proteome</keyword>
<organism evidence="2 3">
    <name type="scientific">Escallonia herrerae</name>
    <dbReference type="NCBI Taxonomy" id="1293975"/>
    <lineage>
        <taxon>Eukaryota</taxon>
        <taxon>Viridiplantae</taxon>
        <taxon>Streptophyta</taxon>
        <taxon>Embryophyta</taxon>
        <taxon>Tracheophyta</taxon>
        <taxon>Spermatophyta</taxon>
        <taxon>Magnoliopsida</taxon>
        <taxon>eudicotyledons</taxon>
        <taxon>Gunneridae</taxon>
        <taxon>Pentapetalae</taxon>
        <taxon>asterids</taxon>
        <taxon>campanulids</taxon>
        <taxon>Escalloniales</taxon>
        <taxon>Escalloniaceae</taxon>
        <taxon>Escallonia</taxon>
    </lineage>
</organism>
<reference evidence="2" key="1">
    <citation type="submission" date="2022-12" db="EMBL/GenBank/DDBJ databases">
        <title>Draft genome assemblies for two species of Escallonia (Escalloniales).</title>
        <authorList>
            <person name="Chanderbali A."/>
            <person name="Dervinis C."/>
            <person name="Anghel I."/>
            <person name="Soltis D."/>
            <person name="Soltis P."/>
            <person name="Zapata F."/>
        </authorList>
    </citation>
    <scope>NUCLEOTIDE SEQUENCE</scope>
    <source>
        <strain evidence="2">UCBG64.0493</strain>
        <tissue evidence="2">Leaf</tissue>
    </source>
</reference>
<dbReference type="InterPro" id="IPR016040">
    <property type="entry name" value="NAD(P)-bd_dom"/>
</dbReference>
<dbReference type="InterPro" id="IPR036291">
    <property type="entry name" value="NAD(P)-bd_dom_sf"/>
</dbReference>
<dbReference type="Pfam" id="PF16363">
    <property type="entry name" value="GDP_Man_Dehyd"/>
    <property type="match status" value="1"/>
</dbReference>
<dbReference type="PANTHER" id="PTHR43000">
    <property type="entry name" value="DTDP-D-GLUCOSE 4,6-DEHYDRATASE-RELATED"/>
    <property type="match status" value="1"/>
</dbReference>
<feature type="domain" description="NAD(P)-binding" evidence="1">
    <location>
        <begin position="2"/>
        <end position="148"/>
    </location>
</feature>